<proteinExistence type="predicted"/>
<evidence type="ECO:0000256" key="1">
    <source>
        <dbReference type="SAM" id="MobiDB-lite"/>
    </source>
</evidence>
<protein>
    <submittedName>
        <fullName evidence="2">Uncharacterized protein</fullName>
    </submittedName>
</protein>
<evidence type="ECO:0000313" key="3">
    <source>
        <dbReference type="Proteomes" id="UP000799118"/>
    </source>
</evidence>
<dbReference type="Proteomes" id="UP000799118">
    <property type="component" value="Unassembled WGS sequence"/>
</dbReference>
<feature type="region of interest" description="Disordered" evidence="1">
    <location>
        <begin position="180"/>
        <end position="219"/>
    </location>
</feature>
<feature type="region of interest" description="Disordered" evidence="1">
    <location>
        <begin position="256"/>
        <end position="289"/>
    </location>
</feature>
<accession>A0A6A4HJE0</accession>
<sequence>MPGIASNSKEIAYYEKHILNTINADARYPLAHLSRFNWEKFTIMEPSLFQKHADNGWAILNKAFQAEISAADSDWEADTRKDFIQNVLNAFDNPAILTGLIPGSLTLPARWIYPKGLLRAALACGDLAENDPETFARTGLFPLSIGLLSRASSSKTQSPRKGGWLKALMSSRVFSTMTMPSKRAYPMDDEQLAEGTPPKRAKLSMGNATNNPELGKISNNLAGDATFKFELAKDGDKRSNLLQPISWFYIDDDQNRAESTRRQPSSPTSNLGHTTARTSTSESNITSSSTFGNLCGRDECVNECEDYDVIEKADYDEDDCEREEYINIEDKQTCDEDEDAVDELCQENDSFSDYDVPSSLVGASAPGVDQVVSSSVFSSTPSLTSSSSSAFNPILDIKIRCLISTSRHPTGVEVEIPVSQFPPSILLPIVDRAYRRLVADSEGT</sequence>
<evidence type="ECO:0000313" key="2">
    <source>
        <dbReference type="EMBL" id="KAE9397651.1"/>
    </source>
</evidence>
<dbReference type="EMBL" id="ML769494">
    <property type="protein sequence ID" value="KAE9397651.1"/>
    <property type="molecule type" value="Genomic_DNA"/>
</dbReference>
<gene>
    <name evidence="2" type="ORF">BT96DRAFT_1020668</name>
</gene>
<organism evidence="2 3">
    <name type="scientific">Gymnopus androsaceus JB14</name>
    <dbReference type="NCBI Taxonomy" id="1447944"/>
    <lineage>
        <taxon>Eukaryota</taxon>
        <taxon>Fungi</taxon>
        <taxon>Dikarya</taxon>
        <taxon>Basidiomycota</taxon>
        <taxon>Agaricomycotina</taxon>
        <taxon>Agaricomycetes</taxon>
        <taxon>Agaricomycetidae</taxon>
        <taxon>Agaricales</taxon>
        <taxon>Marasmiineae</taxon>
        <taxon>Omphalotaceae</taxon>
        <taxon>Gymnopus</taxon>
    </lineage>
</organism>
<name>A0A6A4HJE0_9AGAR</name>
<dbReference type="AlphaFoldDB" id="A0A6A4HJE0"/>
<feature type="compositionally biased region" description="Low complexity" evidence="1">
    <location>
        <begin position="278"/>
        <end position="289"/>
    </location>
</feature>
<reference evidence="2" key="1">
    <citation type="journal article" date="2019" name="Environ. Microbiol.">
        <title>Fungal ecological strategies reflected in gene transcription - a case study of two litter decomposers.</title>
        <authorList>
            <person name="Barbi F."/>
            <person name="Kohler A."/>
            <person name="Barry K."/>
            <person name="Baskaran P."/>
            <person name="Daum C."/>
            <person name="Fauchery L."/>
            <person name="Ihrmark K."/>
            <person name="Kuo A."/>
            <person name="LaButti K."/>
            <person name="Lipzen A."/>
            <person name="Morin E."/>
            <person name="Grigoriev I.V."/>
            <person name="Henrissat B."/>
            <person name="Lindahl B."/>
            <person name="Martin F."/>
        </authorList>
    </citation>
    <scope>NUCLEOTIDE SEQUENCE</scope>
    <source>
        <strain evidence="2">JB14</strain>
    </source>
</reference>
<feature type="compositionally biased region" description="Polar residues" evidence="1">
    <location>
        <begin position="262"/>
        <end position="277"/>
    </location>
</feature>
<keyword evidence="3" id="KW-1185">Reference proteome</keyword>
<feature type="compositionally biased region" description="Polar residues" evidence="1">
    <location>
        <begin position="206"/>
        <end position="219"/>
    </location>
</feature>